<dbReference type="NCBIfam" id="NF004079">
    <property type="entry name" value="PRK05584.1"/>
    <property type="match status" value="1"/>
</dbReference>
<dbReference type="Gene3D" id="3.40.50.1580">
    <property type="entry name" value="Nucleoside phosphorylase domain"/>
    <property type="match status" value="1"/>
</dbReference>
<name>A0A4D6Y661_9GAMM</name>
<dbReference type="GO" id="GO:0009164">
    <property type="term" value="P:nucleoside catabolic process"/>
    <property type="evidence" value="ECO:0007669"/>
    <property type="project" value="InterPro"/>
</dbReference>
<dbReference type="Pfam" id="PF01048">
    <property type="entry name" value="PNP_UDP_1"/>
    <property type="match status" value="1"/>
</dbReference>
<comment type="pathway">
    <text evidence="1">Amino-acid biosynthesis; L-methionine biosynthesis via salvage pathway; S-methyl-5-thio-alpha-D-ribose 1-phosphate from S-methyl-5'-thioadenosine (hydrolase route): step 1/2.</text>
</comment>
<sequence length="232" mass="25910">MKIGIIGAMHQEIQIIKNIIKPYHIKNLINSKIYIGMFKTHEIFLIQSGIGKVSAAIACMTLIQLCKIDLIINSGSAGGLIKTLSIGDLIVPKKICYYDVNLKNFGYSLGQIPTYPKFFRVNNVLFNFFKEVSKQFQLPFYTGIIVSGDSFVRKKVYVNQLKHHFSSAVAVDMESAAIGQVCYKFNIPFIVIKSISDASDNSATVNFKKNIDIASLQSSNFVKIILENIITI</sequence>
<dbReference type="Proteomes" id="UP000298773">
    <property type="component" value="Chromosome"/>
</dbReference>
<evidence type="ECO:0000256" key="4">
    <source>
        <dbReference type="ARBA" id="ARBA00022801"/>
    </source>
</evidence>
<evidence type="ECO:0000256" key="1">
    <source>
        <dbReference type="ARBA" id="ARBA00004945"/>
    </source>
</evidence>
<evidence type="ECO:0000256" key="2">
    <source>
        <dbReference type="ARBA" id="ARBA00011974"/>
    </source>
</evidence>
<dbReference type="SUPFAM" id="SSF53167">
    <property type="entry name" value="Purine and uridine phosphorylases"/>
    <property type="match status" value="1"/>
</dbReference>
<evidence type="ECO:0000256" key="3">
    <source>
        <dbReference type="ARBA" id="ARBA00022605"/>
    </source>
</evidence>
<accession>A0A4D6Y661</accession>
<keyword evidence="5" id="KW-0486">Methionine biosynthesis</keyword>
<reference evidence="7 8" key="2">
    <citation type="submission" date="2019-05" db="EMBL/GenBank/DDBJ databases">
        <title>Genome evolution of the obligate endosymbiont Buchnera aphidicola.</title>
        <authorList>
            <person name="Moran N.A."/>
        </authorList>
    </citation>
    <scope>NUCLEOTIDE SEQUENCE [LARGE SCALE GENOMIC DNA]</scope>
    <source>
        <strain evidence="7 8">Hta</strain>
    </source>
</reference>
<evidence type="ECO:0000256" key="5">
    <source>
        <dbReference type="ARBA" id="ARBA00023167"/>
    </source>
</evidence>
<dbReference type="RefSeq" id="WP_158356491.1">
    <property type="nucleotide sequence ID" value="NZ_CP034873.1"/>
</dbReference>
<dbReference type="InterPro" id="IPR035994">
    <property type="entry name" value="Nucleoside_phosphorylase_sf"/>
</dbReference>
<protein>
    <recommendedName>
        <fullName evidence="2">adenosylhomocysteine nucleosidase</fullName>
        <ecNumber evidence="2">3.2.2.9</ecNumber>
    </recommendedName>
</protein>
<dbReference type="GO" id="GO:0019284">
    <property type="term" value="P:L-methionine salvage from S-adenosylmethionine"/>
    <property type="evidence" value="ECO:0007669"/>
    <property type="project" value="TreeGrafter"/>
</dbReference>
<dbReference type="PANTHER" id="PTHR46832">
    <property type="entry name" value="5'-METHYLTHIOADENOSINE/S-ADENOSYLHOMOCYSTEINE NUCLEOSIDASE"/>
    <property type="match status" value="1"/>
</dbReference>
<keyword evidence="4 7" id="KW-0378">Hydrolase</keyword>
<dbReference type="GO" id="GO:0005829">
    <property type="term" value="C:cytosol"/>
    <property type="evidence" value="ECO:0007669"/>
    <property type="project" value="TreeGrafter"/>
</dbReference>
<evidence type="ECO:0000313" key="7">
    <source>
        <dbReference type="EMBL" id="QCI21521.1"/>
    </source>
</evidence>
<dbReference type="GO" id="GO:0019509">
    <property type="term" value="P:L-methionine salvage from methylthioadenosine"/>
    <property type="evidence" value="ECO:0007669"/>
    <property type="project" value="UniProtKB-UniPathway"/>
</dbReference>
<dbReference type="EC" id="3.2.2.9" evidence="2"/>
<dbReference type="GO" id="GO:0008782">
    <property type="term" value="F:adenosylhomocysteine nucleosidase activity"/>
    <property type="evidence" value="ECO:0007669"/>
    <property type="project" value="UniProtKB-EC"/>
</dbReference>
<gene>
    <name evidence="7" type="ORF">D9V69_01040</name>
</gene>
<dbReference type="EMBL" id="CP034873">
    <property type="protein sequence ID" value="QCI21521.1"/>
    <property type="molecule type" value="Genomic_DNA"/>
</dbReference>
<dbReference type="PANTHER" id="PTHR46832:SF1">
    <property type="entry name" value="5'-METHYLTHIOADENOSINE_S-ADENOSYLHOMOCYSTEINE NUCLEOSIDASE"/>
    <property type="match status" value="1"/>
</dbReference>
<proteinExistence type="predicted"/>
<keyword evidence="7" id="KW-0326">Glycosidase</keyword>
<dbReference type="UniPathway" id="UPA00904">
    <property type="reaction ID" value="UER00871"/>
</dbReference>
<feature type="domain" description="Nucleoside phosphorylase" evidence="6">
    <location>
        <begin position="2"/>
        <end position="226"/>
    </location>
</feature>
<reference evidence="7 8" key="1">
    <citation type="submission" date="2018-12" db="EMBL/GenBank/DDBJ databases">
        <authorList>
            <person name="Chong R.A."/>
        </authorList>
    </citation>
    <scope>NUCLEOTIDE SEQUENCE [LARGE SCALE GENOMIC DNA]</scope>
    <source>
        <strain evidence="7 8">Hta</strain>
    </source>
</reference>
<dbReference type="InterPro" id="IPR010049">
    <property type="entry name" value="MTA_SAH_Nsdase"/>
</dbReference>
<evidence type="ECO:0000259" key="6">
    <source>
        <dbReference type="Pfam" id="PF01048"/>
    </source>
</evidence>
<keyword evidence="3" id="KW-0028">Amino-acid biosynthesis</keyword>
<dbReference type="OrthoDB" id="9792278at2"/>
<dbReference type="AlphaFoldDB" id="A0A4D6Y661"/>
<organism evidence="7 8">
    <name type="scientific">Buchnera aphidicola</name>
    <name type="common">Hyadaphis tataricae</name>
    <dbReference type="NCBI Taxonomy" id="1241859"/>
    <lineage>
        <taxon>Bacteria</taxon>
        <taxon>Pseudomonadati</taxon>
        <taxon>Pseudomonadota</taxon>
        <taxon>Gammaproteobacteria</taxon>
        <taxon>Enterobacterales</taxon>
        <taxon>Erwiniaceae</taxon>
        <taxon>Buchnera</taxon>
    </lineage>
</organism>
<dbReference type="GO" id="GO:0008930">
    <property type="term" value="F:methylthioadenosine nucleosidase activity"/>
    <property type="evidence" value="ECO:0007669"/>
    <property type="project" value="InterPro"/>
</dbReference>
<evidence type="ECO:0000313" key="8">
    <source>
        <dbReference type="Proteomes" id="UP000298773"/>
    </source>
</evidence>
<dbReference type="NCBIfam" id="TIGR01704">
    <property type="entry name" value="MTA_SAH-Nsdase"/>
    <property type="match status" value="1"/>
</dbReference>
<dbReference type="CDD" id="cd09008">
    <property type="entry name" value="MTAN"/>
    <property type="match status" value="1"/>
</dbReference>
<dbReference type="InterPro" id="IPR000845">
    <property type="entry name" value="Nucleoside_phosphorylase_d"/>
</dbReference>